<dbReference type="Gene3D" id="3.40.190.10">
    <property type="entry name" value="Periplasmic binding protein-like II"/>
    <property type="match status" value="2"/>
</dbReference>
<evidence type="ECO:0000313" key="2">
    <source>
        <dbReference type="Proteomes" id="UP000317982"/>
    </source>
</evidence>
<name>A0A545AU42_9ACTN</name>
<proteinExistence type="predicted"/>
<organism evidence="1 2">
    <name type="scientific">Cryptosporangium phraense</name>
    <dbReference type="NCBI Taxonomy" id="2593070"/>
    <lineage>
        <taxon>Bacteria</taxon>
        <taxon>Bacillati</taxon>
        <taxon>Actinomycetota</taxon>
        <taxon>Actinomycetes</taxon>
        <taxon>Cryptosporangiales</taxon>
        <taxon>Cryptosporangiaceae</taxon>
        <taxon>Cryptosporangium</taxon>
    </lineage>
</organism>
<evidence type="ECO:0000313" key="1">
    <source>
        <dbReference type="EMBL" id="TQS44848.1"/>
    </source>
</evidence>
<dbReference type="PANTHER" id="PTHR42941:SF1">
    <property type="entry name" value="SLL1037 PROTEIN"/>
    <property type="match status" value="1"/>
</dbReference>
<sequence>MPVLTRRRRWVLLVTVVALAIAAVGLVALRGCRAPVCDSVAYPAGGVRISTGGKGGVYEAYGLALRDVLEDDLPGLQVEVENSGGSVDNLSRMANGRVDLAFISADTAFRVPALEQQAGAPGRIRAIARVYDEYVQLVVRSDSSIRSLSDLRGKRVSVGSEGSSVEITAKRLLAAANMNDETDIQRRGYGVSQSADLLADGDLDAFFWVGGLPTTAVAELASTVPIRLLPLDRYVDTLHRQYGSFYQSATVPQGTYTNVPDTRTAAVPSYLLASTTLSADLVFRLTEALFTHRTRIAEVVPSSRVLDVRTAISTASIPLHPGAERYYRSIKP</sequence>
<dbReference type="Proteomes" id="UP000317982">
    <property type="component" value="Unassembled WGS sequence"/>
</dbReference>
<dbReference type="InterPro" id="IPR011852">
    <property type="entry name" value="TRAP_TAXI"/>
</dbReference>
<comment type="caution">
    <text evidence="1">The sequence shown here is derived from an EMBL/GenBank/DDBJ whole genome shotgun (WGS) entry which is preliminary data.</text>
</comment>
<reference evidence="1 2" key="1">
    <citation type="submission" date="2019-07" db="EMBL/GenBank/DDBJ databases">
        <title>Cryptosporangium phraense sp. nov., isolated from plant litter.</title>
        <authorList>
            <person name="Suriyachadkun C."/>
        </authorList>
    </citation>
    <scope>NUCLEOTIDE SEQUENCE [LARGE SCALE GENOMIC DNA]</scope>
    <source>
        <strain evidence="1 2">A-T 5661</strain>
    </source>
</reference>
<dbReference type="Pfam" id="PF16868">
    <property type="entry name" value="NMT1_3"/>
    <property type="match status" value="1"/>
</dbReference>
<dbReference type="NCBIfam" id="TIGR02122">
    <property type="entry name" value="TRAP_TAXI"/>
    <property type="match status" value="1"/>
</dbReference>
<dbReference type="PANTHER" id="PTHR42941">
    <property type="entry name" value="SLL1037 PROTEIN"/>
    <property type="match status" value="1"/>
</dbReference>
<gene>
    <name evidence="1" type="ORF">FL583_12920</name>
</gene>
<keyword evidence="2" id="KW-1185">Reference proteome</keyword>
<accession>A0A545AU42</accession>
<protein>
    <submittedName>
        <fullName evidence="1">TAXI family TRAP transporter solute-binding subunit</fullName>
    </submittedName>
</protein>
<dbReference type="AlphaFoldDB" id="A0A545AU42"/>
<dbReference type="CDD" id="cd13569">
    <property type="entry name" value="PBP2_TAXI_TRAP_like_1"/>
    <property type="match status" value="1"/>
</dbReference>
<dbReference type="InParanoid" id="A0A545AU42"/>
<dbReference type="OrthoDB" id="5582316at2"/>
<dbReference type="SUPFAM" id="SSF53850">
    <property type="entry name" value="Periplasmic binding protein-like II"/>
    <property type="match status" value="1"/>
</dbReference>
<dbReference type="EMBL" id="VIRS01000007">
    <property type="protein sequence ID" value="TQS44848.1"/>
    <property type="molecule type" value="Genomic_DNA"/>
</dbReference>